<dbReference type="Proteomes" id="UP000887580">
    <property type="component" value="Unplaced"/>
</dbReference>
<evidence type="ECO:0000313" key="2">
    <source>
        <dbReference type="WBParaSite" id="PS1159_v2.g22680.t1"/>
    </source>
</evidence>
<evidence type="ECO:0000313" key="1">
    <source>
        <dbReference type="Proteomes" id="UP000887580"/>
    </source>
</evidence>
<sequence length="304" mass="34272">MLGRRRQSKEFDGGETATFHTVRIEKLPSTLLVPEENQKQLIEDLAQKHASQVDVSIDACNDEADDRRATVLIRIAPHSTIDKFVDELCEMHISGFRPSAKLITPSSSTNGPSTSSSSLPPPPAIPVLINGSIVEAPPQHHHHRHGMIPDLTNIKPSAKDASRTLYVKNLSPNVKVEHLKSRLGTVATIIEIEIKNPESPHPYAFIQFPDIISVMNTIIHYYSPQSDDPDKKYKLNWGKTKLSSKLWIGEIPRNFSKDEIQAKIKACQEPTEFIFDKARYEAIAVFRHRELATKVMDDIKHHKM</sequence>
<proteinExistence type="predicted"/>
<organism evidence="1 2">
    <name type="scientific">Panagrolaimus sp. PS1159</name>
    <dbReference type="NCBI Taxonomy" id="55785"/>
    <lineage>
        <taxon>Eukaryota</taxon>
        <taxon>Metazoa</taxon>
        <taxon>Ecdysozoa</taxon>
        <taxon>Nematoda</taxon>
        <taxon>Chromadorea</taxon>
        <taxon>Rhabditida</taxon>
        <taxon>Tylenchina</taxon>
        <taxon>Panagrolaimomorpha</taxon>
        <taxon>Panagrolaimoidea</taxon>
        <taxon>Panagrolaimidae</taxon>
        <taxon>Panagrolaimus</taxon>
    </lineage>
</organism>
<accession>A0AC35G0Y9</accession>
<reference evidence="2" key="1">
    <citation type="submission" date="2022-11" db="UniProtKB">
        <authorList>
            <consortium name="WormBaseParasite"/>
        </authorList>
    </citation>
    <scope>IDENTIFICATION</scope>
</reference>
<name>A0AC35G0Y9_9BILA</name>
<protein>
    <submittedName>
        <fullName evidence="2">RRM domain-containing protein</fullName>
    </submittedName>
</protein>
<dbReference type="WBParaSite" id="PS1159_v2.g22680.t1">
    <property type="protein sequence ID" value="PS1159_v2.g22680.t1"/>
    <property type="gene ID" value="PS1159_v2.g22680"/>
</dbReference>